<reference evidence="2 3" key="1">
    <citation type="submission" date="2020-05" db="EMBL/GenBank/DDBJ databases">
        <title>Parvularcula mediterraneae sp. nov., isolated from polypropylene straw from shallow seawater of the seashore of Laganas in Zakynthos island, Greece.</title>
        <authorList>
            <person name="Szabo I."/>
            <person name="Al-Omari J."/>
            <person name="Rado J."/>
            <person name="Szerdahelyi G.S."/>
        </authorList>
    </citation>
    <scope>NUCLEOTIDE SEQUENCE [LARGE SCALE GENOMIC DNA]</scope>
    <source>
        <strain evidence="2 3">ZS-1/3</strain>
    </source>
</reference>
<dbReference type="InterPro" id="IPR037523">
    <property type="entry name" value="VOC_core"/>
</dbReference>
<keyword evidence="3" id="KW-1185">Reference proteome</keyword>
<protein>
    <submittedName>
        <fullName evidence="2">VOC family protein</fullName>
    </submittedName>
</protein>
<dbReference type="PANTHER" id="PTHR35006">
    <property type="entry name" value="GLYOXALASE FAMILY PROTEIN (AFU_ORTHOLOGUE AFUA_5G14830)"/>
    <property type="match status" value="1"/>
</dbReference>
<dbReference type="AlphaFoldDB" id="A0A7Y3RMI7"/>
<dbReference type="InterPro" id="IPR029068">
    <property type="entry name" value="Glyas_Bleomycin-R_OHBP_Dase"/>
</dbReference>
<dbReference type="CDD" id="cd07262">
    <property type="entry name" value="VOC_like"/>
    <property type="match status" value="1"/>
</dbReference>
<dbReference type="PROSITE" id="PS51819">
    <property type="entry name" value="VOC"/>
    <property type="match status" value="1"/>
</dbReference>
<dbReference type="Proteomes" id="UP000536835">
    <property type="component" value="Unassembled WGS sequence"/>
</dbReference>
<evidence type="ECO:0000259" key="1">
    <source>
        <dbReference type="PROSITE" id="PS51819"/>
    </source>
</evidence>
<proteinExistence type="predicted"/>
<dbReference type="InterPro" id="IPR004360">
    <property type="entry name" value="Glyas_Fos-R_dOase_dom"/>
</dbReference>
<dbReference type="EMBL" id="JABFCX010000003">
    <property type="protein sequence ID" value="NNU16818.1"/>
    <property type="molecule type" value="Genomic_DNA"/>
</dbReference>
<evidence type="ECO:0000313" key="2">
    <source>
        <dbReference type="EMBL" id="NNU16818.1"/>
    </source>
</evidence>
<accession>A0A7Y3RMI7</accession>
<dbReference type="PANTHER" id="PTHR35006:SF1">
    <property type="entry name" value="BLL2941 PROTEIN"/>
    <property type="match status" value="1"/>
</dbReference>
<dbReference type="RefSeq" id="WP_173199639.1">
    <property type="nucleotide sequence ID" value="NZ_JABFCX010000003.1"/>
</dbReference>
<dbReference type="Gene3D" id="3.10.180.10">
    <property type="entry name" value="2,3-Dihydroxybiphenyl 1,2-Dioxygenase, domain 1"/>
    <property type="match status" value="1"/>
</dbReference>
<sequence>MIAYVTIGTNDLEKAKAFYKDILVEGLGAKVIGEFSTDIGFAGGKGQPSIIVTKPFDGEEASVGNGMMVALRCKSAEQVDALHAKALELGGQDEGAPGKRNDTWYMGYARDLDSNKLCFFDETTG</sequence>
<name>A0A7Y3RMI7_9PROT</name>
<dbReference type="SUPFAM" id="SSF54593">
    <property type="entry name" value="Glyoxalase/Bleomycin resistance protein/Dihydroxybiphenyl dioxygenase"/>
    <property type="match status" value="1"/>
</dbReference>
<dbReference type="Pfam" id="PF00903">
    <property type="entry name" value="Glyoxalase"/>
    <property type="match status" value="1"/>
</dbReference>
<feature type="domain" description="VOC" evidence="1">
    <location>
        <begin position="1"/>
        <end position="122"/>
    </location>
</feature>
<comment type="caution">
    <text evidence="2">The sequence shown here is derived from an EMBL/GenBank/DDBJ whole genome shotgun (WGS) entry which is preliminary data.</text>
</comment>
<evidence type="ECO:0000313" key="3">
    <source>
        <dbReference type="Proteomes" id="UP000536835"/>
    </source>
</evidence>
<organism evidence="2 3">
    <name type="scientific">Parvularcula mediterranea</name>
    <dbReference type="NCBI Taxonomy" id="2732508"/>
    <lineage>
        <taxon>Bacteria</taxon>
        <taxon>Pseudomonadati</taxon>
        <taxon>Pseudomonadota</taxon>
        <taxon>Alphaproteobacteria</taxon>
        <taxon>Parvularculales</taxon>
        <taxon>Parvularculaceae</taxon>
        <taxon>Parvularcula</taxon>
    </lineage>
</organism>
<gene>
    <name evidence="2" type="ORF">HK107_10860</name>
</gene>